<evidence type="ECO:0000313" key="1">
    <source>
        <dbReference type="EnsemblMetazoa" id="ACON029396-PA"/>
    </source>
</evidence>
<keyword evidence="2" id="KW-1185">Reference proteome</keyword>
<reference key="1">
    <citation type="journal article" date="2019" name="Genes (Basel)">
        <title>A High-Quality De novo Genome Assembly from a Single Mosquito Using PacBio Sequencing.</title>
        <authorList>
            <person name="Kingan S.B."/>
            <person name="Heaton H."/>
            <person name="Cudini J."/>
            <person name="Lambert C.C."/>
            <person name="Baybayan P."/>
            <person name="Galvin B.D."/>
            <person name="Durbin R."/>
            <person name="Korlach J."/>
            <person name="Lawniczak M.K.N."/>
        </authorList>
    </citation>
    <scope>NUCLEOTIDE SEQUENCE [LARGE SCALE GENOMIC DNA]</scope>
    <source>
        <strain>Mali-NIH</strain>
    </source>
</reference>
<sequence length="48" mass="5362">MLIAGKCAITYITKNGPNVCRSPRCNTLEVVKHHVSYDTGNNWCEIPN</sequence>
<reference evidence="1" key="2">
    <citation type="submission" date="2020-05" db="UniProtKB">
        <authorList>
            <consortium name="EnsemblMetazoa"/>
        </authorList>
    </citation>
    <scope>IDENTIFICATION</scope>
    <source>
        <strain evidence="1">Ngousso</strain>
    </source>
</reference>
<dbReference type="EnsemblMetazoa" id="ACON029396-RA">
    <property type="protein sequence ID" value="ACON029396-PA"/>
    <property type="gene ID" value="ACON029396"/>
</dbReference>
<proteinExistence type="predicted"/>
<protein>
    <submittedName>
        <fullName evidence="1">Fibronectin type-II domain-containing protein</fullName>
    </submittedName>
</protein>
<dbReference type="Proteomes" id="UP001105220">
    <property type="component" value="Unplaced"/>
</dbReference>
<accession>A0A6E8WDH4</accession>
<name>A0A6E8WDH4_ANOCL</name>
<dbReference type="AlphaFoldDB" id="A0A6E8WDH4"/>
<evidence type="ECO:0000313" key="2">
    <source>
        <dbReference type="Proteomes" id="UP001105220"/>
    </source>
</evidence>
<organism evidence="1 2">
    <name type="scientific">Anopheles coluzzii</name>
    <name type="common">African malaria mosquito</name>
    <dbReference type="NCBI Taxonomy" id="1518534"/>
    <lineage>
        <taxon>Eukaryota</taxon>
        <taxon>Metazoa</taxon>
        <taxon>Ecdysozoa</taxon>
        <taxon>Arthropoda</taxon>
        <taxon>Hexapoda</taxon>
        <taxon>Insecta</taxon>
        <taxon>Pterygota</taxon>
        <taxon>Neoptera</taxon>
        <taxon>Endopterygota</taxon>
        <taxon>Diptera</taxon>
        <taxon>Nematocera</taxon>
        <taxon>Culicoidea</taxon>
        <taxon>Culicidae</taxon>
        <taxon>Anophelinae</taxon>
        <taxon>Anopheles</taxon>
    </lineage>
</organism>
<dbReference type="VEuPathDB" id="VectorBase:ACON029396"/>